<dbReference type="EC" id="1.17.7.4" evidence="6"/>
<feature type="binding site" evidence="6">
    <location>
        <position position="221"/>
    </location>
    <ligand>
        <name>(2E)-4-hydroxy-3-methylbut-2-enyl diphosphate</name>
        <dbReference type="ChEBI" id="CHEBI:128753"/>
    </ligand>
</feature>
<dbReference type="Gene3D" id="3.40.50.11270">
    <property type="match status" value="1"/>
</dbReference>
<protein>
    <recommendedName>
        <fullName evidence="6">4-hydroxy-3-methylbut-2-enyl diphosphate reductase</fullName>
        <shortName evidence="6">HMBPP reductase</shortName>
        <ecNumber evidence="6">1.17.7.4</ecNumber>
    </recommendedName>
</protein>
<evidence type="ECO:0000256" key="4">
    <source>
        <dbReference type="ARBA" id="ARBA00023014"/>
    </source>
</evidence>
<comment type="cofactor">
    <cofactor evidence="6">
        <name>[4Fe-4S] cluster</name>
        <dbReference type="ChEBI" id="CHEBI:49883"/>
    </cofactor>
    <text evidence="6">Binds 1 [4Fe-4S] cluster per subunit.</text>
</comment>
<evidence type="ECO:0000313" key="9">
    <source>
        <dbReference type="EMBL" id="AEV68454.1"/>
    </source>
</evidence>
<feature type="binding site" evidence="6">
    <location>
        <position position="263"/>
    </location>
    <ligand>
        <name>(2E)-4-hydroxy-3-methylbut-2-enyl diphosphate</name>
        <dbReference type="ChEBI" id="CHEBI:128753"/>
    </ligand>
</feature>
<dbReference type="FunFam" id="2.40.50.140:FF:000051">
    <property type="entry name" value="RNA-binding transcriptional accessory protein"/>
    <property type="match status" value="1"/>
</dbReference>
<dbReference type="GO" id="GO:0051745">
    <property type="term" value="F:4-hydroxy-3-methylbut-2-enyl diphosphate reductase activity"/>
    <property type="evidence" value="ECO:0007669"/>
    <property type="project" value="UniProtKB-UniRule"/>
</dbReference>
<dbReference type="NCBIfam" id="NF005208">
    <property type="entry name" value="PRK06676.1"/>
    <property type="match status" value="1"/>
</dbReference>
<evidence type="ECO:0000259" key="8">
    <source>
        <dbReference type="PROSITE" id="PS50126"/>
    </source>
</evidence>
<dbReference type="NCBIfam" id="TIGR00216">
    <property type="entry name" value="ispH_lytB"/>
    <property type="match status" value="1"/>
</dbReference>
<feature type="binding site" evidence="6">
    <location>
        <position position="41"/>
    </location>
    <ligand>
        <name>dimethylallyl diphosphate</name>
        <dbReference type="ChEBI" id="CHEBI:57623"/>
    </ligand>
</feature>
<evidence type="ECO:0000256" key="2">
    <source>
        <dbReference type="ARBA" id="ARBA00022723"/>
    </source>
</evidence>
<keyword evidence="6" id="KW-0414">Isoprene biosynthesis</keyword>
<dbReference type="NCBIfam" id="NF000907">
    <property type="entry name" value="PRK00087.1"/>
    <property type="match status" value="1"/>
</dbReference>
<feature type="region of interest" description="Disordered" evidence="7">
    <location>
        <begin position="644"/>
        <end position="684"/>
    </location>
</feature>
<dbReference type="UniPathway" id="UPA00059">
    <property type="reaction ID" value="UER00105"/>
</dbReference>
<dbReference type="Pfam" id="PF02401">
    <property type="entry name" value="LYTB"/>
    <property type="match status" value="1"/>
</dbReference>
<dbReference type="SUPFAM" id="SSF50249">
    <property type="entry name" value="Nucleic acid-binding proteins"/>
    <property type="match status" value="4"/>
</dbReference>
<evidence type="ECO:0000256" key="6">
    <source>
        <dbReference type="HAMAP-Rule" id="MF_00191"/>
    </source>
</evidence>
<dbReference type="Gene3D" id="2.40.50.140">
    <property type="entry name" value="Nucleic acid-binding proteins"/>
    <property type="match status" value="4"/>
</dbReference>
<dbReference type="EMBL" id="CP003065">
    <property type="protein sequence ID" value="AEV68454.1"/>
    <property type="molecule type" value="Genomic_DNA"/>
</dbReference>
<feature type="binding site" evidence="6">
    <location>
        <position position="124"/>
    </location>
    <ligand>
        <name>isopentenyl diphosphate</name>
        <dbReference type="ChEBI" id="CHEBI:128769"/>
    </ligand>
</feature>
<feature type="binding site" evidence="6">
    <location>
        <position position="74"/>
    </location>
    <ligand>
        <name>dimethylallyl diphosphate</name>
        <dbReference type="ChEBI" id="CHEBI:57623"/>
    </ligand>
</feature>
<feature type="binding site" evidence="6">
    <location>
        <position position="124"/>
    </location>
    <ligand>
        <name>dimethylallyl diphosphate</name>
        <dbReference type="ChEBI" id="CHEBI:57623"/>
    </ligand>
</feature>
<comment type="catalytic activity">
    <reaction evidence="6">
        <text>isopentenyl diphosphate + 2 oxidized [2Fe-2S]-[ferredoxin] + H2O = (2E)-4-hydroxy-3-methylbut-2-enyl diphosphate + 2 reduced [2Fe-2S]-[ferredoxin] + 2 H(+)</text>
        <dbReference type="Rhea" id="RHEA:24488"/>
        <dbReference type="Rhea" id="RHEA-COMP:10000"/>
        <dbReference type="Rhea" id="RHEA-COMP:10001"/>
        <dbReference type="ChEBI" id="CHEBI:15377"/>
        <dbReference type="ChEBI" id="CHEBI:15378"/>
        <dbReference type="ChEBI" id="CHEBI:33737"/>
        <dbReference type="ChEBI" id="CHEBI:33738"/>
        <dbReference type="ChEBI" id="CHEBI:128753"/>
        <dbReference type="ChEBI" id="CHEBI:128769"/>
        <dbReference type="EC" id="1.17.7.4"/>
    </reaction>
</comment>
<feature type="binding site" evidence="6">
    <location>
        <position position="263"/>
    </location>
    <ligand>
        <name>isopentenyl diphosphate</name>
        <dbReference type="ChEBI" id="CHEBI:128769"/>
    </ligand>
</feature>
<dbReference type="InterPro" id="IPR003451">
    <property type="entry name" value="LytB/IspH"/>
</dbReference>
<feature type="domain" description="S1 motif" evidence="8">
    <location>
        <begin position="484"/>
        <end position="552"/>
    </location>
</feature>
<dbReference type="eggNOG" id="COG0539">
    <property type="taxonomic scope" value="Bacteria"/>
</dbReference>
<dbReference type="GO" id="GO:0019288">
    <property type="term" value="P:isopentenyl diphosphate biosynthetic process, methylerythritol 4-phosphate pathway"/>
    <property type="evidence" value="ECO:0007669"/>
    <property type="project" value="UniProtKB-UniRule"/>
</dbReference>
<feature type="binding site" evidence="6">
    <location>
        <position position="220"/>
    </location>
    <ligand>
        <name>(2E)-4-hydroxy-3-methylbut-2-enyl diphosphate</name>
        <dbReference type="ChEBI" id="CHEBI:128753"/>
    </ligand>
</feature>
<feature type="domain" description="S1 motif" evidence="8">
    <location>
        <begin position="310"/>
        <end position="379"/>
    </location>
</feature>
<comment type="function">
    <text evidence="6">Catalyzes the conversion of 1-hydroxy-2-methyl-2-(E)-butenyl 4-diphosphate (HMBPP) into a mixture of isopentenyl diphosphate (IPP) and dimethylallyl diphosphate (DMAPP). Acts in the terminal step of the DOXP/MEP pathway for isoprenoid precursor biosynthesis.</text>
</comment>
<dbReference type="KEGG" id="ccl:Clocl_1845"/>
<feature type="binding site" evidence="6">
    <location>
        <position position="96"/>
    </location>
    <ligand>
        <name>[4Fe-4S] cluster</name>
        <dbReference type="ChEBI" id="CHEBI:49883"/>
    </ligand>
</feature>
<reference evidence="10" key="1">
    <citation type="submission" date="2011-12" db="EMBL/GenBank/DDBJ databases">
        <title>Complete sequence of Clostridium clariflavum DSM 19732.</title>
        <authorList>
            <consortium name="US DOE Joint Genome Institute"/>
            <person name="Lucas S."/>
            <person name="Han J."/>
            <person name="Lapidus A."/>
            <person name="Cheng J.-F."/>
            <person name="Goodwin L."/>
            <person name="Pitluck S."/>
            <person name="Peters L."/>
            <person name="Teshima H."/>
            <person name="Detter J.C."/>
            <person name="Han C."/>
            <person name="Tapia R."/>
            <person name="Land M."/>
            <person name="Hauser L."/>
            <person name="Kyrpides N."/>
            <person name="Ivanova N."/>
            <person name="Pagani I."/>
            <person name="Kitzmiller T."/>
            <person name="Lynd L."/>
            <person name="Izquierdo J."/>
            <person name="Woyke T."/>
        </authorList>
    </citation>
    <scope>NUCLEOTIDE SEQUENCE [LARGE SCALE GENOMIC DNA]</scope>
    <source>
        <strain evidence="10">DSM 19732 / NBRC 101661 / EBR45</strain>
    </source>
</reference>
<feature type="binding site" evidence="6">
    <location>
        <position position="74"/>
    </location>
    <ligand>
        <name>isopentenyl diphosphate</name>
        <dbReference type="ChEBI" id="CHEBI:128769"/>
    </ligand>
</feature>
<name>G8LU66_ACECE</name>
<dbReference type="InterPro" id="IPR012340">
    <property type="entry name" value="NA-bd_OB-fold"/>
</dbReference>
<feature type="binding site" evidence="6">
    <location>
        <position position="74"/>
    </location>
    <ligand>
        <name>(2E)-4-hydroxy-3-methylbut-2-enyl diphosphate</name>
        <dbReference type="ChEBI" id="CHEBI:128753"/>
    </ligand>
</feature>
<dbReference type="CDD" id="cd13944">
    <property type="entry name" value="lytB_ispH"/>
    <property type="match status" value="1"/>
</dbReference>
<dbReference type="Gene3D" id="3.40.1010.20">
    <property type="entry name" value="4-hydroxy-3-methylbut-2-enyl diphosphate reductase, catalytic domain"/>
    <property type="match status" value="2"/>
</dbReference>
<dbReference type="GO" id="GO:0046872">
    <property type="term" value="F:metal ion binding"/>
    <property type="evidence" value="ECO:0007669"/>
    <property type="project" value="UniProtKB-KW"/>
</dbReference>
<dbReference type="GO" id="GO:0050992">
    <property type="term" value="P:dimethylallyl diphosphate biosynthetic process"/>
    <property type="evidence" value="ECO:0007669"/>
    <property type="project" value="UniProtKB-UniRule"/>
</dbReference>
<keyword evidence="2 6" id="KW-0479">Metal-binding</keyword>
<comment type="pathway">
    <text evidence="6">Isoprenoid biosynthesis; isopentenyl diphosphate biosynthesis via DXP pathway; isopentenyl diphosphate from 1-deoxy-D-xylulose 5-phosphate: step 6/6.</text>
</comment>
<dbReference type="GO" id="GO:0051539">
    <property type="term" value="F:4 iron, 4 sulfur cluster binding"/>
    <property type="evidence" value="ECO:0007669"/>
    <property type="project" value="UniProtKB-UniRule"/>
</dbReference>
<dbReference type="CDD" id="cd04465">
    <property type="entry name" value="S1_RPS1_repeat_ec2_hs2"/>
    <property type="match status" value="1"/>
</dbReference>
<feature type="active site" description="Proton donor" evidence="6">
    <location>
        <position position="126"/>
    </location>
</feature>
<comment type="pathway">
    <text evidence="6">Isoprenoid biosynthesis; dimethylallyl diphosphate biosynthesis; dimethylallyl diphosphate from (2E)-4-hydroxy-3-methylbutenyl diphosphate: step 1/1.</text>
</comment>
<dbReference type="SMART" id="SM00316">
    <property type="entry name" value="S1"/>
    <property type="match status" value="4"/>
</dbReference>
<feature type="binding site" evidence="6">
    <location>
        <position position="12"/>
    </location>
    <ligand>
        <name>[4Fe-4S] cluster</name>
        <dbReference type="ChEBI" id="CHEBI:49883"/>
    </ligand>
</feature>
<feature type="binding site" evidence="6">
    <location>
        <position position="41"/>
    </location>
    <ligand>
        <name>(2E)-4-hydroxy-3-methylbut-2-enyl diphosphate</name>
        <dbReference type="ChEBI" id="CHEBI:128753"/>
    </ligand>
</feature>
<dbReference type="GO" id="GO:0005737">
    <property type="term" value="C:cytoplasm"/>
    <property type="evidence" value="ECO:0007669"/>
    <property type="project" value="UniProtKB-ARBA"/>
</dbReference>
<dbReference type="NCBIfam" id="NF002187">
    <property type="entry name" value="PRK01045.1-1"/>
    <property type="match status" value="1"/>
</dbReference>
<dbReference type="PANTHER" id="PTHR30426:SF0">
    <property type="entry name" value="4-HYDROXY-3-METHYLBUT-2-ENYL DIPHOSPHATE REDUCTASE"/>
    <property type="match status" value="1"/>
</dbReference>
<evidence type="ECO:0000313" key="10">
    <source>
        <dbReference type="Proteomes" id="UP000005435"/>
    </source>
</evidence>
<feature type="binding site" evidence="6">
    <location>
        <position position="124"/>
    </location>
    <ligand>
        <name>(2E)-4-hydroxy-3-methylbut-2-enyl diphosphate</name>
        <dbReference type="ChEBI" id="CHEBI:128753"/>
    </ligand>
</feature>
<dbReference type="Pfam" id="PF00575">
    <property type="entry name" value="S1"/>
    <property type="match status" value="4"/>
</dbReference>
<evidence type="ECO:0000256" key="3">
    <source>
        <dbReference type="ARBA" id="ARBA00023004"/>
    </source>
</evidence>
<accession>G8LU66</accession>
<dbReference type="eggNOG" id="COG0761">
    <property type="taxonomic scope" value="Bacteria"/>
</dbReference>
<dbReference type="Proteomes" id="UP000005435">
    <property type="component" value="Chromosome"/>
</dbReference>
<sequence length="684" mass="76393">MEIILAKSAGFCFGVSNAVKLVNELTEKEKSGIYTYGPIIHNDQVVEQLREKGVESIDNIDDAIPGRHIVIRAHGVAPQIYEDIKNKGLILNDATCPYVKKIHNLVNKKCTEGYDIIIVGDKNHPEVIGISGWCENKSSVVDSIADVDKLDIKNDKICVVSQTTLSRKKWEEIVEYIEKKYGNVVKYDTICSATSKRQDEVDEISKIVDMMIIIGGKHSSNTQKLYEISKRNCPLTYKVETSGDLPPVDIKKIKKIGISAGASTPEWVIEEVIKKMSDLNNKQRVDMNEQETEMNFADAFEKSMVTLRDGDVVTGKVIGYNNKEIFVDLGYKSDGIIPIEEYTDEPDFKISDEVKVGDEIEVYVKKVNDGEGNVLLSKKYLDALKAWDDIAKAYEDKTPVRAIVIEVVNGGVIASAKGVRIFVPASQISDKYVKDLNEFLKKPINVRIIEFNEKKRKLVGSARVILEEEKEKKLKEFWANVEVGKIYNGVVKSLTDFGAFVDIGGVDGLIHKSELSWSKIKHPSEVVKVGDNVQVTILDADKEKGKISLGYRKTEDNPWYKAAQKYKVGDVVKVKVVRFAPFGAFVELEEGIDGLVHISQISTKRLAKPEDVLTAGMMVDAKIIEFDQENKKISLSIKEVKPIDPVTEDTSAPAENSEGESAEEPTEHKEEMDVTLGDIIKKDE</sequence>
<keyword evidence="3 6" id="KW-0408">Iron</keyword>
<feature type="binding site" evidence="6">
    <location>
        <position position="219"/>
    </location>
    <ligand>
        <name>(2E)-4-hydroxy-3-methylbut-2-enyl diphosphate</name>
        <dbReference type="ChEBI" id="CHEBI:128753"/>
    </ligand>
</feature>
<dbReference type="AlphaFoldDB" id="G8LU66"/>
<dbReference type="STRING" id="720554.Clocl_1845"/>
<dbReference type="HAMAP" id="MF_00191">
    <property type="entry name" value="IspH"/>
    <property type="match status" value="1"/>
</dbReference>
<gene>
    <name evidence="6" type="primary">ispH</name>
    <name evidence="9" type="ordered locus">Clocl_1845</name>
</gene>
<dbReference type="GO" id="GO:0003729">
    <property type="term" value="F:mRNA binding"/>
    <property type="evidence" value="ECO:0007669"/>
    <property type="project" value="UniProtKB-ARBA"/>
</dbReference>
<feature type="binding site" evidence="6">
    <location>
        <position position="219"/>
    </location>
    <ligand>
        <name>isopentenyl diphosphate</name>
        <dbReference type="ChEBI" id="CHEBI:128769"/>
    </ligand>
</feature>
<dbReference type="InterPro" id="IPR003029">
    <property type="entry name" value="S1_domain"/>
</dbReference>
<dbReference type="PRINTS" id="PR00681">
    <property type="entry name" value="RIBOSOMALS1"/>
</dbReference>
<feature type="domain" description="S1 motif" evidence="8">
    <location>
        <begin position="569"/>
        <end position="638"/>
    </location>
</feature>
<dbReference type="PROSITE" id="PS50126">
    <property type="entry name" value="S1"/>
    <property type="match status" value="4"/>
</dbReference>
<dbReference type="OrthoDB" id="9804077at2"/>
<evidence type="ECO:0000256" key="1">
    <source>
        <dbReference type="ARBA" id="ARBA00022485"/>
    </source>
</evidence>
<dbReference type="UniPathway" id="UPA00056">
    <property type="reaction ID" value="UER00097"/>
</dbReference>
<feature type="binding site" evidence="6">
    <location>
        <position position="220"/>
    </location>
    <ligand>
        <name>dimethylallyl diphosphate</name>
        <dbReference type="ChEBI" id="CHEBI:57623"/>
    </ligand>
</feature>
<feature type="binding site" evidence="6">
    <location>
        <position position="163"/>
    </location>
    <ligand>
        <name>(2E)-4-hydroxy-3-methylbut-2-enyl diphosphate</name>
        <dbReference type="ChEBI" id="CHEBI:128753"/>
    </ligand>
</feature>
<dbReference type="RefSeq" id="WP_014255039.1">
    <property type="nucleotide sequence ID" value="NC_016627.1"/>
</dbReference>
<keyword evidence="4 6" id="KW-0411">Iron-sulfur</keyword>
<feature type="binding site" evidence="6">
    <location>
        <position position="191"/>
    </location>
    <ligand>
        <name>[4Fe-4S] cluster</name>
        <dbReference type="ChEBI" id="CHEBI:49883"/>
    </ligand>
</feature>
<keyword evidence="10" id="KW-1185">Reference proteome</keyword>
<evidence type="ECO:0000256" key="7">
    <source>
        <dbReference type="SAM" id="MobiDB-lite"/>
    </source>
</evidence>
<feature type="binding site" evidence="6">
    <location>
        <position position="263"/>
    </location>
    <ligand>
        <name>dimethylallyl diphosphate</name>
        <dbReference type="ChEBI" id="CHEBI:57623"/>
    </ligand>
</feature>
<comment type="catalytic activity">
    <reaction evidence="6">
        <text>dimethylallyl diphosphate + 2 oxidized [2Fe-2S]-[ferredoxin] + H2O = (2E)-4-hydroxy-3-methylbut-2-enyl diphosphate + 2 reduced [2Fe-2S]-[ferredoxin] + 2 H(+)</text>
        <dbReference type="Rhea" id="RHEA:24825"/>
        <dbReference type="Rhea" id="RHEA-COMP:10000"/>
        <dbReference type="Rhea" id="RHEA-COMP:10001"/>
        <dbReference type="ChEBI" id="CHEBI:15377"/>
        <dbReference type="ChEBI" id="CHEBI:15378"/>
        <dbReference type="ChEBI" id="CHEBI:33737"/>
        <dbReference type="ChEBI" id="CHEBI:33738"/>
        <dbReference type="ChEBI" id="CHEBI:57623"/>
        <dbReference type="ChEBI" id="CHEBI:128753"/>
        <dbReference type="EC" id="1.17.7.4"/>
    </reaction>
</comment>
<dbReference type="CDD" id="cd05688">
    <property type="entry name" value="S1_RPS1_repeat_ec3"/>
    <property type="match status" value="1"/>
</dbReference>
<comment type="similarity">
    <text evidence="6">Belongs to the IspH family.</text>
</comment>
<dbReference type="InterPro" id="IPR035104">
    <property type="entry name" value="Ribosomal_protein_S1-like"/>
</dbReference>
<dbReference type="GO" id="GO:0016114">
    <property type="term" value="P:terpenoid biosynthetic process"/>
    <property type="evidence" value="ECO:0007669"/>
    <property type="project" value="UniProtKB-UniRule"/>
</dbReference>
<feature type="binding site" evidence="6">
    <location>
        <position position="220"/>
    </location>
    <ligand>
        <name>isopentenyl diphosphate</name>
        <dbReference type="ChEBI" id="CHEBI:128769"/>
    </ligand>
</feature>
<comment type="function">
    <text evidence="5">Binds mRNA; thus facilitating recognition of the initiation point. It is needed to translate mRNA with a short Shine-Dalgarno (SD) purine-rich sequence.</text>
</comment>
<feature type="domain" description="S1 motif" evidence="8">
    <location>
        <begin position="397"/>
        <end position="463"/>
    </location>
</feature>
<keyword evidence="1 6" id="KW-0004">4Fe-4S</keyword>
<feature type="binding site" evidence="6">
    <location>
        <position position="221"/>
    </location>
    <ligand>
        <name>dimethylallyl diphosphate</name>
        <dbReference type="ChEBI" id="CHEBI:57623"/>
    </ligand>
</feature>
<dbReference type="CDD" id="cd05687">
    <property type="entry name" value="S1_RPS1_repeat_ec1_hs1"/>
    <property type="match status" value="1"/>
</dbReference>
<dbReference type="PANTHER" id="PTHR30426">
    <property type="entry name" value="4-HYDROXY-3-METHYLBUT-2-ENYL DIPHOSPHATE REDUCTASE"/>
    <property type="match status" value="1"/>
</dbReference>
<feature type="binding site" evidence="6">
    <location>
        <position position="41"/>
    </location>
    <ligand>
        <name>isopentenyl diphosphate</name>
        <dbReference type="ChEBI" id="CHEBI:128769"/>
    </ligand>
</feature>
<feature type="binding site" evidence="6">
    <location>
        <position position="219"/>
    </location>
    <ligand>
        <name>dimethylallyl diphosphate</name>
        <dbReference type="ChEBI" id="CHEBI:57623"/>
    </ligand>
</feature>
<evidence type="ECO:0000256" key="5">
    <source>
        <dbReference type="ARBA" id="ARBA00025604"/>
    </source>
</evidence>
<organism evidence="9 10">
    <name type="scientific">Acetivibrio clariflavus (strain DSM 19732 / NBRC 101661 / EBR45)</name>
    <name type="common">Clostridium clariflavum</name>
    <dbReference type="NCBI Taxonomy" id="720554"/>
    <lineage>
        <taxon>Bacteria</taxon>
        <taxon>Bacillati</taxon>
        <taxon>Bacillota</taxon>
        <taxon>Clostridia</taxon>
        <taxon>Eubacteriales</taxon>
        <taxon>Oscillospiraceae</taxon>
        <taxon>Acetivibrio</taxon>
    </lineage>
</organism>
<proteinExistence type="inferred from homology"/>
<reference evidence="9 10" key="2">
    <citation type="journal article" date="2012" name="Stand. Genomic Sci.">
        <title>Complete Genome Sequence of Clostridium clariflavum DSM 19732.</title>
        <authorList>
            <person name="Izquierdo J.A."/>
            <person name="Goodwin L."/>
            <person name="Davenport K.W."/>
            <person name="Teshima H."/>
            <person name="Bruce D."/>
            <person name="Detter C."/>
            <person name="Tapia R."/>
            <person name="Han S."/>
            <person name="Land M."/>
            <person name="Hauser L."/>
            <person name="Jeffries C.D."/>
            <person name="Han J."/>
            <person name="Pitluck S."/>
            <person name="Nolan M."/>
            <person name="Chen A."/>
            <person name="Huntemann M."/>
            <person name="Mavromatis K."/>
            <person name="Mikhailova N."/>
            <person name="Liolios K."/>
            <person name="Woyke T."/>
            <person name="Lynd L.R."/>
        </authorList>
    </citation>
    <scope>NUCLEOTIDE SEQUENCE [LARGE SCALE GENOMIC DNA]</scope>
    <source>
        <strain evidence="10">DSM 19732 / NBRC 101661 / EBR45</strain>
    </source>
</reference>
<keyword evidence="6 9" id="KW-0560">Oxidoreductase</keyword>
<dbReference type="FunFam" id="2.40.50.140:FF:000103">
    <property type="entry name" value="protein RRP5 homolog"/>
    <property type="match status" value="1"/>
</dbReference>
<feature type="binding site" evidence="6">
    <location>
        <position position="221"/>
    </location>
    <ligand>
        <name>isopentenyl diphosphate</name>
        <dbReference type="ChEBI" id="CHEBI:128769"/>
    </ligand>
</feature>
<dbReference type="HOGENOM" id="CLU_015805_3_1_9"/>